<comment type="catalytic activity">
    <reaction evidence="1">
        <text>ATP + protein L-histidine = ADP + protein N-phospho-L-histidine.</text>
        <dbReference type="EC" id="2.7.13.3"/>
    </reaction>
</comment>
<keyword evidence="10" id="KW-0067">ATP-binding</keyword>
<feature type="domain" description="Histidine kinase" evidence="15">
    <location>
        <begin position="213"/>
        <end position="417"/>
    </location>
</feature>
<feature type="transmembrane region" description="Helical" evidence="14">
    <location>
        <begin position="32"/>
        <end position="52"/>
    </location>
</feature>
<keyword evidence="17" id="KW-1185">Reference proteome</keyword>
<keyword evidence="5" id="KW-0597">Phosphoprotein</keyword>
<dbReference type="SUPFAM" id="SSF55874">
    <property type="entry name" value="ATPase domain of HSP90 chaperone/DNA topoisomerase II/histidine kinase"/>
    <property type="match status" value="1"/>
</dbReference>
<dbReference type="PANTHER" id="PTHR43065">
    <property type="entry name" value="SENSOR HISTIDINE KINASE"/>
    <property type="match status" value="1"/>
</dbReference>
<gene>
    <name evidence="16" type="ORF">GKZ89_09435</name>
</gene>
<dbReference type="InterPro" id="IPR036097">
    <property type="entry name" value="HisK_dim/P_sf"/>
</dbReference>
<dbReference type="GO" id="GO:0000155">
    <property type="term" value="F:phosphorelay sensor kinase activity"/>
    <property type="evidence" value="ECO:0007669"/>
    <property type="project" value="InterPro"/>
</dbReference>
<dbReference type="InterPro" id="IPR005467">
    <property type="entry name" value="His_kinase_dom"/>
</dbReference>
<dbReference type="GO" id="GO:0071555">
    <property type="term" value="P:cell wall organization"/>
    <property type="evidence" value="ECO:0007669"/>
    <property type="project" value="InterPro"/>
</dbReference>
<feature type="transmembrane region" description="Helical" evidence="14">
    <location>
        <begin position="97"/>
        <end position="116"/>
    </location>
</feature>
<keyword evidence="6" id="KW-0808">Transferase</keyword>
<name>A0A7X2V4Z8_9BACI</name>
<keyword evidence="7 14" id="KW-0812">Transmembrane</keyword>
<evidence type="ECO:0000313" key="17">
    <source>
        <dbReference type="Proteomes" id="UP000434639"/>
    </source>
</evidence>
<dbReference type="OrthoDB" id="9815750at2"/>
<evidence type="ECO:0000256" key="4">
    <source>
        <dbReference type="ARBA" id="ARBA00022475"/>
    </source>
</evidence>
<evidence type="ECO:0000313" key="16">
    <source>
        <dbReference type="EMBL" id="MTH53624.1"/>
    </source>
</evidence>
<evidence type="ECO:0000256" key="11">
    <source>
        <dbReference type="ARBA" id="ARBA00022989"/>
    </source>
</evidence>
<keyword evidence="11 14" id="KW-1133">Transmembrane helix</keyword>
<keyword evidence="8" id="KW-0547">Nucleotide-binding</keyword>
<dbReference type="Pfam" id="PF00512">
    <property type="entry name" value="HisKA"/>
    <property type="match status" value="1"/>
</dbReference>
<dbReference type="Pfam" id="PF02518">
    <property type="entry name" value="HATPase_c"/>
    <property type="match status" value="1"/>
</dbReference>
<keyword evidence="9 16" id="KW-0418">Kinase</keyword>
<keyword evidence="4" id="KW-1003">Cell membrane</keyword>
<keyword evidence="13 14" id="KW-0472">Membrane</keyword>
<comment type="subcellular location">
    <subcellularLocation>
        <location evidence="2">Cell membrane</location>
        <topology evidence="2">Multi-pass membrane protein</topology>
    </subcellularLocation>
</comment>
<reference evidence="16 17" key="1">
    <citation type="journal article" date="2017" name="Int. J. Syst. Evol. Microbiol.">
        <title>Bacillus mangrovi sp. nov., isolated from a sediment sample from a mangrove forest.</title>
        <authorList>
            <person name="Gupta V."/>
            <person name="Singh P.K."/>
            <person name="Korpole S."/>
            <person name="Tanuku N.R.S."/>
            <person name="Pinnaka A.K."/>
        </authorList>
    </citation>
    <scope>NUCLEOTIDE SEQUENCE [LARGE SCALE GENOMIC DNA]</scope>
    <source>
        <strain evidence="16 17">KCTC 33872</strain>
    </source>
</reference>
<dbReference type="InterPro" id="IPR003594">
    <property type="entry name" value="HATPase_dom"/>
</dbReference>
<dbReference type="Pfam" id="PF07694">
    <property type="entry name" value="5TM-5TMR_LYT"/>
    <property type="match status" value="1"/>
</dbReference>
<comment type="caution">
    <text evidence="16">The sequence shown here is derived from an EMBL/GenBank/DDBJ whole genome shotgun (WGS) entry which is preliminary data.</text>
</comment>
<dbReference type="CDD" id="cd00082">
    <property type="entry name" value="HisKA"/>
    <property type="match status" value="1"/>
</dbReference>
<evidence type="ECO:0000256" key="8">
    <source>
        <dbReference type="ARBA" id="ARBA00022741"/>
    </source>
</evidence>
<dbReference type="InterPro" id="IPR036890">
    <property type="entry name" value="HATPase_C_sf"/>
</dbReference>
<accession>A0A7X2V4Z8</accession>
<dbReference type="GO" id="GO:0005524">
    <property type="term" value="F:ATP binding"/>
    <property type="evidence" value="ECO:0007669"/>
    <property type="project" value="UniProtKB-KW"/>
</dbReference>
<keyword evidence="12" id="KW-0902">Two-component regulatory system</keyword>
<dbReference type="SMART" id="SM00388">
    <property type="entry name" value="HisKA"/>
    <property type="match status" value="1"/>
</dbReference>
<dbReference type="InterPro" id="IPR003661">
    <property type="entry name" value="HisK_dim/P_dom"/>
</dbReference>
<dbReference type="PANTHER" id="PTHR43065:SF46">
    <property type="entry name" value="C4-DICARBOXYLATE TRANSPORT SENSOR PROTEIN DCTB"/>
    <property type="match status" value="1"/>
</dbReference>
<evidence type="ECO:0000256" key="14">
    <source>
        <dbReference type="SAM" id="Phobius"/>
    </source>
</evidence>
<evidence type="ECO:0000256" key="3">
    <source>
        <dbReference type="ARBA" id="ARBA00012438"/>
    </source>
</evidence>
<dbReference type="RefSeq" id="WP_155112155.1">
    <property type="nucleotide sequence ID" value="NZ_WMIB01000007.1"/>
</dbReference>
<dbReference type="PRINTS" id="PR00344">
    <property type="entry name" value="BCTRLSENSOR"/>
</dbReference>
<dbReference type="SUPFAM" id="SSF47384">
    <property type="entry name" value="Homodimeric domain of signal transducing histidine kinase"/>
    <property type="match status" value="1"/>
</dbReference>
<dbReference type="GO" id="GO:0005886">
    <property type="term" value="C:plasma membrane"/>
    <property type="evidence" value="ECO:0007669"/>
    <property type="project" value="UniProtKB-SubCell"/>
</dbReference>
<feature type="transmembrane region" description="Helical" evidence="14">
    <location>
        <begin position="64"/>
        <end position="91"/>
    </location>
</feature>
<feature type="transmembrane region" description="Helical" evidence="14">
    <location>
        <begin position="163"/>
        <end position="184"/>
    </location>
</feature>
<evidence type="ECO:0000256" key="6">
    <source>
        <dbReference type="ARBA" id="ARBA00022679"/>
    </source>
</evidence>
<evidence type="ECO:0000259" key="15">
    <source>
        <dbReference type="PROSITE" id="PS50109"/>
    </source>
</evidence>
<dbReference type="Gene3D" id="3.30.565.10">
    <property type="entry name" value="Histidine kinase-like ATPase, C-terminal domain"/>
    <property type="match status" value="1"/>
</dbReference>
<evidence type="ECO:0000256" key="2">
    <source>
        <dbReference type="ARBA" id="ARBA00004651"/>
    </source>
</evidence>
<protein>
    <recommendedName>
        <fullName evidence="3">histidine kinase</fullName>
        <ecNumber evidence="3">2.7.13.3</ecNumber>
    </recommendedName>
</protein>
<dbReference type="SMART" id="SM00387">
    <property type="entry name" value="HATPase_c"/>
    <property type="match status" value="1"/>
</dbReference>
<evidence type="ECO:0000256" key="12">
    <source>
        <dbReference type="ARBA" id="ARBA00023012"/>
    </source>
</evidence>
<sequence>MIVEKLLLHVLIVLAPVLIHSLFFSHRPIGRPSFFVGILHGLTGSLCILFAYESFGLYWDLRYVPLILAFLYGGMRGGFTALGLLLAARIYAGGEALVFGIFSAFIAAIGPVLISAKFNRYEWKWKRLMWAMLAGVWTVFVQLLILIGYLNFSDGFGFIPAKLLYFVAVFGLIQITGAGFAALLHEASMERFRMQEKIFRAEKLNTLGEMAASIAHEVRNPLTVVKGFLQLMQADDRQGKFPYLPLVLSELDRAEAIISDYLNFAKPKLEKMEVFDLGEFLDDMVQLLNPLSIKKSVALTGKMETGIQIRTDRNKLRQAVINLMKNAIEATPPGGRVSVTLSAAGTEAEIKISDTGKGMTTEQLARIGSLYYSTKEEGTGLGTMVSLSIIEAMGGKTVYASQPGVGTEVKVFLKRNESHGG</sequence>
<proteinExistence type="predicted"/>
<evidence type="ECO:0000256" key="7">
    <source>
        <dbReference type="ARBA" id="ARBA00022692"/>
    </source>
</evidence>
<dbReference type="InterPro" id="IPR011620">
    <property type="entry name" value="Sig_transdc_His_kinase_LytS_TM"/>
</dbReference>
<dbReference type="EMBL" id="WMIB01000007">
    <property type="protein sequence ID" value="MTH53624.1"/>
    <property type="molecule type" value="Genomic_DNA"/>
</dbReference>
<feature type="transmembrane region" description="Helical" evidence="14">
    <location>
        <begin position="7"/>
        <end position="26"/>
    </location>
</feature>
<organism evidence="16 17">
    <name type="scientific">Metabacillus mangrovi</name>
    <dbReference type="NCBI Taxonomy" id="1491830"/>
    <lineage>
        <taxon>Bacteria</taxon>
        <taxon>Bacillati</taxon>
        <taxon>Bacillota</taxon>
        <taxon>Bacilli</taxon>
        <taxon>Bacillales</taxon>
        <taxon>Bacillaceae</taxon>
        <taxon>Metabacillus</taxon>
    </lineage>
</organism>
<dbReference type="Gene3D" id="1.10.287.130">
    <property type="match status" value="1"/>
</dbReference>
<evidence type="ECO:0000256" key="5">
    <source>
        <dbReference type="ARBA" id="ARBA00022553"/>
    </source>
</evidence>
<dbReference type="AlphaFoldDB" id="A0A7X2V4Z8"/>
<evidence type="ECO:0000256" key="1">
    <source>
        <dbReference type="ARBA" id="ARBA00000085"/>
    </source>
</evidence>
<dbReference type="EC" id="2.7.13.3" evidence="3"/>
<feature type="transmembrane region" description="Helical" evidence="14">
    <location>
        <begin position="128"/>
        <end position="151"/>
    </location>
</feature>
<dbReference type="PROSITE" id="PS50109">
    <property type="entry name" value="HIS_KIN"/>
    <property type="match status" value="1"/>
</dbReference>
<dbReference type="Proteomes" id="UP000434639">
    <property type="component" value="Unassembled WGS sequence"/>
</dbReference>
<dbReference type="InterPro" id="IPR004358">
    <property type="entry name" value="Sig_transdc_His_kin-like_C"/>
</dbReference>
<evidence type="ECO:0000256" key="9">
    <source>
        <dbReference type="ARBA" id="ARBA00022777"/>
    </source>
</evidence>
<evidence type="ECO:0000256" key="13">
    <source>
        <dbReference type="ARBA" id="ARBA00023136"/>
    </source>
</evidence>
<evidence type="ECO:0000256" key="10">
    <source>
        <dbReference type="ARBA" id="ARBA00022840"/>
    </source>
</evidence>